<organism evidence="1 2">
    <name type="scientific">Symbiodinium microadriaticum</name>
    <name type="common">Dinoflagellate</name>
    <name type="synonym">Zooxanthella microadriatica</name>
    <dbReference type="NCBI Taxonomy" id="2951"/>
    <lineage>
        <taxon>Eukaryota</taxon>
        <taxon>Sar</taxon>
        <taxon>Alveolata</taxon>
        <taxon>Dinophyceae</taxon>
        <taxon>Suessiales</taxon>
        <taxon>Symbiodiniaceae</taxon>
        <taxon>Symbiodinium</taxon>
    </lineage>
</organism>
<protein>
    <submittedName>
        <fullName evidence="1">Uncharacterized protein</fullName>
    </submittedName>
</protein>
<comment type="caution">
    <text evidence="1">The sequence shown here is derived from an EMBL/GenBank/DDBJ whole genome shotgun (WGS) entry which is preliminary data.</text>
</comment>
<dbReference type="AlphaFoldDB" id="A0A1Q9C3L7"/>
<sequence>MAPSEKSAAVGAFTAHFAQDRAVEFADSERSRSTQLVHGVFGRTHRLEQGLAAGCPVSAGFLGMLPALHMTLRLRDGLEPLSMCRACYG</sequence>
<evidence type="ECO:0000313" key="2">
    <source>
        <dbReference type="Proteomes" id="UP000186817"/>
    </source>
</evidence>
<dbReference type="EMBL" id="LSRX01001753">
    <property type="protein sequence ID" value="OLP77511.1"/>
    <property type="molecule type" value="Genomic_DNA"/>
</dbReference>
<gene>
    <name evidence="1" type="ORF">AK812_SmicGene42419</name>
</gene>
<proteinExistence type="predicted"/>
<evidence type="ECO:0000313" key="1">
    <source>
        <dbReference type="EMBL" id="OLP77511.1"/>
    </source>
</evidence>
<name>A0A1Q9C3L7_SYMMI</name>
<accession>A0A1Q9C3L7</accession>
<keyword evidence="2" id="KW-1185">Reference proteome</keyword>
<reference evidence="1 2" key="1">
    <citation type="submission" date="2016-02" db="EMBL/GenBank/DDBJ databases">
        <title>Genome analysis of coral dinoflagellate symbionts highlights evolutionary adaptations to a symbiotic lifestyle.</title>
        <authorList>
            <person name="Aranda M."/>
            <person name="Li Y."/>
            <person name="Liew Y.J."/>
            <person name="Baumgarten S."/>
            <person name="Simakov O."/>
            <person name="Wilson M."/>
            <person name="Piel J."/>
            <person name="Ashoor H."/>
            <person name="Bougouffa S."/>
            <person name="Bajic V.B."/>
            <person name="Ryu T."/>
            <person name="Ravasi T."/>
            <person name="Bayer T."/>
            <person name="Micklem G."/>
            <person name="Kim H."/>
            <person name="Bhak J."/>
            <person name="Lajeunesse T.C."/>
            <person name="Voolstra C.R."/>
        </authorList>
    </citation>
    <scope>NUCLEOTIDE SEQUENCE [LARGE SCALE GENOMIC DNA]</scope>
    <source>
        <strain evidence="1 2">CCMP2467</strain>
    </source>
</reference>
<dbReference type="Proteomes" id="UP000186817">
    <property type="component" value="Unassembled WGS sequence"/>
</dbReference>